<protein>
    <submittedName>
        <fullName evidence="6">Glycosyltransferase family 2 protein</fullName>
    </submittedName>
</protein>
<keyword evidence="2" id="KW-0328">Glycosyltransferase</keyword>
<feature type="domain" description="Glycosyltransferase 2-like" evidence="5">
    <location>
        <begin position="143"/>
        <end position="343"/>
    </location>
</feature>
<evidence type="ECO:0000313" key="6">
    <source>
        <dbReference type="EMBL" id="MEQ7155225.1"/>
    </source>
</evidence>
<evidence type="ECO:0000313" key="7">
    <source>
        <dbReference type="Proteomes" id="UP001445732"/>
    </source>
</evidence>
<evidence type="ECO:0000256" key="4">
    <source>
        <dbReference type="SAM" id="Phobius"/>
    </source>
</evidence>
<reference evidence="6 7" key="1">
    <citation type="submission" date="2024-06" db="EMBL/GenBank/DDBJ databases">
        <title>Brevundimonas sp. C11.</title>
        <authorList>
            <person name="Maltman C."/>
        </authorList>
    </citation>
    <scope>NUCLEOTIDE SEQUENCE [LARGE SCALE GENOMIC DNA]</scope>
    <source>
        <strain evidence="6 7">C11</strain>
    </source>
</reference>
<organism evidence="6 7">
    <name type="scientific">Brevundimonas aurifodinae</name>
    <dbReference type="NCBI Taxonomy" id="1508312"/>
    <lineage>
        <taxon>Bacteria</taxon>
        <taxon>Pseudomonadati</taxon>
        <taxon>Pseudomonadota</taxon>
        <taxon>Alphaproteobacteria</taxon>
        <taxon>Caulobacterales</taxon>
        <taxon>Caulobacteraceae</taxon>
        <taxon>Brevundimonas</taxon>
    </lineage>
</organism>
<feature type="transmembrane region" description="Helical" evidence="4">
    <location>
        <begin position="382"/>
        <end position="401"/>
    </location>
</feature>
<dbReference type="PANTHER" id="PTHR43630">
    <property type="entry name" value="POLY-BETA-1,6-N-ACETYL-D-GLUCOSAMINE SYNTHASE"/>
    <property type="match status" value="1"/>
</dbReference>
<keyword evidence="4" id="KW-1133">Transmembrane helix</keyword>
<dbReference type="Proteomes" id="UP001445732">
    <property type="component" value="Unassembled WGS sequence"/>
</dbReference>
<feature type="transmembrane region" description="Helical" evidence="4">
    <location>
        <begin position="349"/>
        <end position="370"/>
    </location>
</feature>
<sequence>MFGLAAAWWADADLTLVLIIFAIQIGFLLSAGWRAMLLAASLPGIDRPLPSSDLPRYTVLVALFDEAEVLPQLVERLSQIDYPEDRLEGFLILEVDDHETLSAAHDLCFPPWLSVLVAPAGQPRTKPRALNVGLAQARGELLTVYDAEDDPDPLQLREAAARFANDQEGDLWALQAPLRIRTPLRSDSPFLDRQFAIEYASLFEVTLPGLARLGLPFPMGGTSNHFRVDALRAVGGWDAHNVTEDADLGFRLWRAGGRLGVMSRPTYEPPPGGLEHWLPQRTRWLKGFMQTWGVHTRDVRGLGWRGGLSLTMTLGAAIAAAAVHALSLAWLIATLAIALAAGLVPETPLFAMTVLATGAIAASVNAAIGCRRASLPYTLGDLLSAPAYWSLLTLAFLHAVWRLVREPFAWDKTVHFADPTAEVAAASAPAGREAA</sequence>
<dbReference type="PANTHER" id="PTHR43630:SF1">
    <property type="entry name" value="POLY-BETA-1,6-N-ACETYL-D-GLUCOSAMINE SYNTHASE"/>
    <property type="match status" value="1"/>
</dbReference>
<name>A0ABV1NNL4_9CAUL</name>
<evidence type="ECO:0000256" key="1">
    <source>
        <dbReference type="ARBA" id="ARBA00006739"/>
    </source>
</evidence>
<keyword evidence="4" id="KW-0472">Membrane</keyword>
<dbReference type="SUPFAM" id="SSF53448">
    <property type="entry name" value="Nucleotide-diphospho-sugar transferases"/>
    <property type="match status" value="1"/>
</dbReference>
<evidence type="ECO:0000259" key="5">
    <source>
        <dbReference type="Pfam" id="PF13632"/>
    </source>
</evidence>
<dbReference type="InterPro" id="IPR029044">
    <property type="entry name" value="Nucleotide-diphossugar_trans"/>
</dbReference>
<proteinExistence type="inferred from homology"/>
<keyword evidence="7" id="KW-1185">Reference proteome</keyword>
<dbReference type="EMBL" id="JBEGDD010000006">
    <property type="protein sequence ID" value="MEQ7155225.1"/>
    <property type="molecule type" value="Genomic_DNA"/>
</dbReference>
<keyword evidence="3" id="KW-0808">Transferase</keyword>
<accession>A0ABV1NNL4</accession>
<comment type="similarity">
    <text evidence="1">Belongs to the glycosyltransferase 2 family.</text>
</comment>
<dbReference type="InterPro" id="IPR001173">
    <property type="entry name" value="Glyco_trans_2-like"/>
</dbReference>
<feature type="transmembrane region" description="Helical" evidence="4">
    <location>
        <begin position="6"/>
        <end position="29"/>
    </location>
</feature>
<evidence type="ECO:0000256" key="3">
    <source>
        <dbReference type="ARBA" id="ARBA00022679"/>
    </source>
</evidence>
<feature type="transmembrane region" description="Helical" evidence="4">
    <location>
        <begin position="314"/>
        <end position="343"/>
    </location>
</feature>
<dbReference type="RefSeq" id="WP_349684387.1">
    <property type="nucleotide sequence ID" value="NZ_JBEGDD010000006.1"/>
</dbReference>
<gene>
    <name evidence="6" type="ORF">ABN401_08380</name>
</gene>
<dbReference type="Gene3D" id="3.90.550.10">
    <property type="entry name" value="Spore Coat Polysaccharide Biosynthesis Protein SpsA, Chain A"/>
    <property type="match status" value="1"/>
</dbReference>
<evidence type="ECO:0000256" key="2">
    <source>
        <dbReference type="ARBA" id="ARBA00022676"/>
    </source>
</evidence>
<dbReference type="Pfam" id="PF13632">
    <property type="entry name" value="Glyco_trans_2_3"/>
    <property type="match status" value="1"/>
</dbReference>
<comment type="caution">
    <text evidence="6">The sequence shown here is derived from an EMBL/GenBank/DDBJ whole genome shotgun (WGS) entry which is preliminary data.</text>
</comment>
<keyword evidence="4" id="KW-0812">Transmembrane</keyword>